<dbReference type="SUPFAM" id="SSF103473">
    <property type="entry name" value="MFS general substrate transporter"/>
    <property type="match status" value="1"/>
</dbReference>
<evidence type="ECO:0000259" key="7">
    <source>
        <dbReference type="PROSITE" id="PS50850"/>
    </source>
</evidence>
<evidence type="ECO:0000256" key="4">
    <source>
        <dbReference type="ARBA" id="ARBA00022989"/>
    </source>
</evidence>
<feature type="transmembrane region" description="Helical" evidence="6">
    <location>
        <begin position="382"/>
        <end position="407"/>
    </location>
</feature>
<proteinExistence type="predicted"/>
<dbReference type="eggNOG" id="COG2223">
    <property type="taxonomic scope" value="Bacteria"/>
</dbReference>
<dbReference type="Pfam" id="PF07690">
    <property type="entry name" value="MFS_1"/>
    <property type="match status" value="1"/>
</dbReference>
<dbReference type="PANTHER" id="PTHR43791">
    <property type="entry name" value="PERMEASE-RELATED"/>
    <property type="match status" value="1"/>
</dbReference>
<feature type="domain" description="Major facilitator superfamily (MFS) profile" evidence="7">
    <location>
        <begin position="34"/>
        <end position="440"/>
    </location>
</feature>
<feature type="transmembrane region" description="Helical" evidence="6">
    <location>
        <begin position="193"/>
        <end position="213"/>
    </location>
</feature>
<evidence type="ECO:0000256" key="3">
    <source>
        <dbReference type="ARBA" id="ARBA00022692"/>
    </source>
</evidence>
<dbReference type="Proteomes" id="UP000027439">
    <property type="component" value="Unassembled WGS sequence"/>
</dbReference>
<feature type="transmembrane region" description="Helical" evidence="6">
    <location>
        <begin position="261"/>
        <end position="282"/>
    </location>
</feature>
<sequence length="452" mass="49097">MTGSTLDPHNEGDRFMSNRADALHSAVTKIKWHVLPLFVVMFIVNYIDRVNIGFVRQHLSADLGIGAAAYGLGAGLFFVSYAVFEVPSNMLLQRFGAKAWLTRIMVTWGLAAVGMAFVRGETSFYVMRLVLGAAEAGFFPGVVFYFTQWLPRDQRGRAMAIFLSGSALASVFSGPISGALLLIEGHGLHGWQWMFIIEGMASVVLAGFVWFWLDSKPHDAKWLTRAEQDALVGEIEAEQREREATHVARPSALSLLRDPQIIIFCLIYFSVSLTIYGATFWLPSIIRKMGHLNDFQVGLFNSVPWLISIVAMYVFAALAARFKFQQAWVACVLLIAAAGMYAAGTGSAVFSFVAICFAAIGFKAASSLFWPIPQGYLDARIAAPVIALINSIGNLGGFVAPATFGFLEQKTGSIQGGLTALAVVSVAAAVIVFFARMTPAVRGHAQVTRRGT</sequence>
<dbReference type="PANTHER" id="PTHR43791:SF36">
    <property type="entry name" value="TRANSPORTER, PUTATIVE (AFU_ORTHOLOGUE AFUA_6G08340)-RELATED"/>
    <property type="match status" value="1"/>
</dbReference>
<reference evidence="8 9" key="1">
    <citation type="submission" date="2014-03" db="EMBL/GenBank/DDBJ databases">
        <title>Draft Genome Sequences of Four Burkholderia Strains.</title>
        <authorList>
            <person name="Liu X.Y."/>
            <person name="Li C.X."/>
            <person name="Xu J.H."/>
        </authorList>
    </citation>
    <scope>NUCLEOTIDE SEQUENCE [LARGE SCALE GENOMIC DNA]</scope>
    <source>
        <strain evidence="8 9">R27</strain>
    </source>
</reference>
<dbReference type="GO" id="GO:0022857">
    <property type="term" value="F:transmembrane transporter activity"/>
    <property type="evidence" value="ECO:0007669"/>
    <property type="project" value="InterPro"/>
</dbReference>
<dbReference type="InterPro" id="IPR020846">
    <property type="entry name" value="MFS_dom"/>
</dbReference>
<dbReference type="EMBL" id="JFHE01000006">
    <property type="protein sequence ID" value="KDR35625.1"/>
    <property type="molecule type" value="Genomic_DNA"/>
</dbReference>
<keyword evidence="4 6" id="KW-1133">Transmembrane helix</keyword>
<dbReference type="FunFam" id="1.20.1250.20:FF:000018">
    <property type="entry name" value="MFS transporter permease"/>
    <property type="match status" value="1"/>
</dbReference>
<protein>
    <submittedName>
        <fullName evidence="8">MFS transporter</fullName>
    </submittedName>
</protein>
<feature type="transmembrane region" description="Helical" evidence="6">
    <location>
        <begin position="100"/>
        <end position="118"/>
    </location>
</feature>
<dbReference type="CDD" id="cd17319">
    <property type="entry name" value="MFS_ExuT_GudP_like"/>
    <property type="match status" value="1"/>
</dbReference>
<feature type="transmembrane region" description="Helical" evidence="6">
    <location>
        <begin position="158"/>
        <end position="181"/>
    </location>
</feature>
<comment type="caution">
    <text evidence="8">The sequence shown here is derived from an EMBL/GenBank/DDBJ whole genome shotgun (WGS) entry which is preliminary data.</text>
</comment>
<dbReference type="AlphaFoldDB" id="A0A069P4N9"/>
<feature type="transmembrane region" description="Helical" evidence="6">
    <location>
        <begin position="413"/>
        <end position="435"/>
    </location>
</feature>
<keyword evidence="2" id="KW-0813">Transport</keyword>
<dbReference type="InterPro" id="IPR011701">
    <property type="entry name" value="MFS"/>
</dbReference>
<comment type="subcellular location">
    <subcellularLocation>
        <location evidence="1">Membrane</location>
        <topology evidence="1">Multi-pass membrane protein</topology>
    </subcellularLocation>
</comment>
<feature type="transmembrane region" description="Helical" evidence="6">
    <location>
        <begin position="124"/>
        <end position="146"/>
    </location>
</feature>
<dbReference type="STRING" id="1071679.BG57_27710"/>
<keyword evidence="3 6" id="KW-0812">Transmembrane</keyword>
<evidence type="ECO:0000256" key="1">
    <source>
        <dbReference type="ARBA" id="ARBA00004141"/>
    </source>
</evidence>
<evidence type="ECO:0000313" key="8">
    <source>
        <dbReference type="EMBL" id="KDR35625.1"/>
    </source>
</evidence>
<name>A0A069P4N9_9BURK</name>
<organism evidence="8 9">
    <name type="scientific">Caballeronia grimmiae</name>
    <dbReference type="NCBI Taxonomy" id="1071679"/>
    <lineage>
        <taxon>Bacteria</taxon>
        <taxon>Pseudomonadati</taxon>
        <taxon>Pseudomonadota</taxon>
        <taxon>Betaproteobacteria</taxon>
        <taxon>Burkholderiales</taxon>
        <taxon>Burkholderiaceae</taxon>
        <taxon>Caballeronia</taxon>
    </lineage>
</organism>
<dbReference type="PROSITE" id="PS50850">
    <property type="entry name" value="MFS"/>
    <property type="match status" value="1"/>
</dbReference>
<dbReference type="InterPro" id="IPR036259">
    <property type="entry name" value="MFS_trans_sf"/>
</dbReference>
<feature type="transmembrane region" description="Helical" evidence="6">
    <location>
        <begin position="30"/>
        <end position="47"/>
    </location>
</feature>
<dbReference type="GO" id="GO:0016020">
    <property type="term" value="C:membrane"/>
    <property type="evidence" value="ECO:0007669"/>
    <property type="project" value="UniProtKB-SubCell"/>
</dbReference>
<feature type="transmembrane region" description="Helical" evidence="6">
    <location>
        <begin position="67"/>
        <end position="88"/>
    </location>
</feature>
<feature type="transmembrane region" description="Helical" evidence="6">
    <location>
        <begin position="327"/>
        <end position="343"/>
    </location>
</feature>
<feature type="transmembrane region" description="Helical" evidence="6">
    <location>
        <begin position="302"/>
        <end position="320"/>
    </location>
</feature>
<evidence type="ECO:0000256" key="5">
    <source>
        <dbReference type="ARBA" id="ARBA00023136"/>
    </source>
</evidence>
<gene>
    <name evidence="8" type="ORF">BG57_27710</name>
</gene>
<feature type="transmembrane region" description="Helical" evidence="6">
    <location>
        <begin position="349"/>
        <end position="370"/>
    </location>
</feature>
<dbReference type="Gene3D" id="1.20.1250.20">
    <property type="entry name" value="MFS general substrate transporter like domains"/>
    <property type="match status" value="2"/>
</dbReference>
<evidence type="ECO:0000313" key="9">
    <source>
        <dbReference type="Proteomes" id="UP000027439"/>
    </source>
</evidence>
<accession>A0A069P4N9</accession>
<evidence type="ECO:0000256" key="6">
    <source>
        <dbReference type="SAM" id="Phobius"/>
    </source>
</evidence>
<evidence type="ECO:0000256" key="2">
    <source>
        <dbReference type="ARBA" id="ARBA00022448"/>
    </source>
</evidence>
<keyword evidence="5 6" id="KW-0472">Membrane</keyword>